<comment type="caution">
    <text evidence="2">The sequence shown here is derived from an EMBL/GenBank/DDBJ whole genome shotgun (WGS) entry which is preliminary data.</text>
</comment>
<sequence>MAAHKKPQRRHRVSRPEGYYKGLRQKLADQGYTQPQYSAATLRNLRGTWKKWTRYCEEVEEEPIPFIKGRNAADYKAFCQWVLDNCPGVKTHSSLHEYWRQLRMLYQKHANDWMPKNLKDDVNNYIRDLTITYKLIKTPPKKPVLSGDDMYVLNVHHWVHCKRVYPDEEQRIGFSLLLKFAASTGARPVSFLDASVKIPEEDARSSARDKAIRFYDPDKEDPTDDNGSEKADFSAGEMSPEEELMSVLFEHVTIMLARVEDREELVMYLTLIHTKGEDRKPQPKTFRIYQHENPLLCPILEMISMGFARNAWAASTVREPEDILLARIPKRKNCRIFRWKEDQWEEPVFREPERSKSRNSPSRTSKPLRAATAARYMKRLGLDAGIEATLTHTCIRRGVGNAVNHKAPVATRNQVMGHSRSQIFQSYINQDVAFDVHAAYLDEPSDTAVIKAMGNMSLTRDPLAPTKLSPGDALAIEQHATVVKLRQQRDALTKRIEQIRRDAGPCENEEEVLLRRLRKDTQAKLLRKRKQLQDHKQKKARKRYFMENDTRELEHEGDLSLEDEDEAKPAATTYALEERACVASMLCRPPRNLHEPGALEQRCELIRTMTKLCRRRELRRRPIVFDPVAPQTKQEDSPSTYSFPLVCDTRQCLFCIGDGSLPLAQRVFCYSRVAKMMDHIEDEHLCRFAPDATISCPHPTCRKEGVPLEGVLHFKRHAQDVHSIKLRLPKVEIPEKAAKGTVASCKSHGL</sequence>
<name>A0AAN6LUG5_9PLEO</name>
<dbReference type="Pfam" id="PF11917">
    <property type="entry name" value="DUF3435"/>
    <property type="match status" value="1"/>
</dbReference>
<accession>A0AAN6LUG5</accession>
<feature type="compositionally biased region" description="Basic and acidic residues" evidence="1">
    <location>
        <begin position="544"/>
        <end position="558"/>
    </location>
</feature>
<dbReference type="GO" id="GO:0006310">
    <property type="term" value="P:DNA recombination"/>
    <property type="evidence" value="ECO:0007669"/>
    <property type="project" value="InterPro"/>
</dbReference>
<dbReference type="GO" id="GO:0015074">
    <property type="term" value="P:DNA integration"/>
    <property type="evidence" value="ECO:0007669"/>
    <property type="project" value="InterPro"/>
</dbReference>
<dbReference type="PANTHER" id="PTHR37535">
    <property type="entry name" value="FLUG DOMAIN PROTEIN"/>
    <property type="match status" value="1"/>
</dbReference>
<feature type="region of interest" description="Disordered" evidence="1">
    <location>
        <begin position="208"/>
        <end position="238"/>
    </location>
</feature>
<feature type="region of interest" description="Disordered" evidence="1">
    <location>
        <begin position="348"/>
        <end position="369"/>
    </location>
</feature>
<evidence type="ECO:0000256" key="1">
    <source>
        <dbReference type="SAM" id="MobiDB-lite"/>
    </source>
</evidence>
<dbReference type="GO" id="GO:0003677">
    <property type="term" value="F:DNA binding"/>
    <property type="evidence" value="ECO:0007669"/>
    <property type="project" value="InterPro"/>
</dbReference>
<dbReference type="PANTHER" id="PTHR37535:SF3">
    <property type="entry name" value="FLUG DOMAIN-CONTAINING PROTEIN"/>
    <property type="match status" value="1"/>
</dbReference>
<evidence type="ECO:0000313" key="3">
    <source>
        <dbReference type="Proteomes" id="UP001280581"/>
    </source>
</evidence>
<dbReference type="Gene3D" id="1.10.443.10">
    <property type="entry name" value="Intergrase catalytic core"/>
    <property type="match status" value="1"/>
</dbReference>
<reference evidence="2 3" key="1">
    <citation type="submission" date="2021-02" db="EMBL/GenBank/DDBJ databases">
        <title>Genome assembly of Pseudopithomyces chartarum.</title>
        <authorList>
            <person name="Jauregui R."/>
            <person name="Singh J."/>
            <person name="Voisey C."/>
        </authorList>
    </citation>
    <scope>NUCLEOTIDE SEQUENCE [LARGE SCALE GENOMIC DNA]</scope>
    <source>
        <strain evidence="2 3">AGR01</strain>
    </source>
</reference>
<dbReference type="EMBL" id="WVTA01000009">
    <property type="protein sequence ID" value="KAK3207326.1"/>
    <property type="molecule type" value="Genomic_DNA"/>
</dbReference>
<dbReference type="AlphaFoldDB" id="A0AAN6LUG5"/>
<feature type="compositionally biased region" description="Basic and acidic residues" evidence="1">
    <location>
        <begin position="208"/>
        <end position="217"/>
    </location>
</feature>
<gene>
    <name evidence="2" type="ORF">GRF29_103g605456</name>
</gene>
<dbReference type="Proteomes" id="UP001280581">
    <property type="component" value="Unassembled WGS sequence"/>
</dbReference>
<protein>
    <recommendedName>
        <fullName evidence="4">FluG domain-containing protein</fullName>
    </recommendedName>
</protein>
<evidence type="ECO:0008006" key="4">
    <source>
        <dbReference type="Google" id="ProtNLM"/>
    </source>
</evidence>
<dbReference type="InterPro" id="IPR021842">
    <property type="entry name" value="DUF3435"/>
</dbReference>
<proteinExistence type="predicted"/>
<keyword evidence="3" id="KW-1185">Reference proteome</keyword>
<dbReference type="InterPro" id="IPR013762">
    <property type="entry name" value="Integrase-like_cat_sf"/>
</dbReference>
<feature type="region of interest" description="Disordered" evidence="1">
    <location>
        <begin position="527"/>
        <end position="560"/>
    </location>
</feature>
<evidence type="ECO:0000313" key="2">
    <source>
        <dbReference type="EMBL" id="KAK3207326.1"/>
    </source>
</evidence>
<organism evidence="2 3">
    <name type="scientific">Pseudopithomyces chartarum</name>
    <dbReference type="NCBI Taxonomy" id="1892770"/>
    <lineage>
        <taxon>Eukaryota</taxon>
        <taxon>Fungi</taxon>
        <taxon>Dikarya</taxon>
        <taxon>Ascomycota</taxon>
        <taxon>Pezizomycotina</taxon>
        <taxon>Dothideomycetes</taxon>
        <taxon>Pleosporomycetidae</taxon>
        <taxon>Pleosporales</taxon>
        <taxon>Massarineae</taxon>
        <taxon>Didymosphaeriaceae</taxon>
        <taxon>Pseudopithomyces</taxon>
    </lineage>
</organism>
<feature type="compositionally biased region" description="Basic residues" evidence="1">
    <location>
        <begin position="527"/>
        <end position="543"/>
    </location>
</feature>